<evidence type="ECO:0000313" key="3">
    <source>
        <dbReference type="Proteomes" id="UP000317043"/>
    </source>
</evidence>
<reference evidence="2 3" key="1">
    <citation type="submission" date="2019-06" db="EMBL/GenBank/DDBJ databases">
        <title>Sequencing the genomes of 1000 actinobacteria strains.</title>
        <authorList>
            <person name="Klenk H.-P."/>
        </authorList>
    </citation>
    <scope>NUCLEOTIDE SEQUENCE [LARGE SCALE GENOMIC DNA]</scope>
    <source>
        <strain evidence="2 3">DSM 45928</strain>
    </source>
</reference>
<dbReference type="Proteomes" id="UP000317043">
    <property type="component" value="Unassembled WGS sequence"/>
</dbReference>
<accession>A0A543B0V8</accession>
<name>A0A543B0V8_9ACTN</name>
<proteinExistence type="predicted"/>
<dbReference type="RefSeq" id="WP_170183378.1">
    <property type="nucleotide sequence ID" value="NZ_JBHTGS010000003.1"/>
</dbReference>
<evidence type="ECO:0000313" key="2">
    <source>
        <dbReference type="EMBL" id="TQL78475.1"/>
    </source>
</evidence>
<feature type="transmembrane region" description="Helical" evidence="1">
    <location>
        <begin position="12"/>
        <end position="37"/>
    </location>
</feature>
<evidence type="ECO:0000256" key="1">
    <source>
        <dbReference type="SAM" id="Phobius"/>
    </source>
</evidence>
<keyword evidence="1" id="KW-0812">Transmembrane</keyword>
<gene>
    <name evidence="2" type="ORF">FB566_4063</name>
</gene>
<keyword evidence="3" id="KW-1185">Reference proteome</keyword>
<dbReference type="EMBL" id="VFOW01000001">
    <property type="protein sequence ID" value="TQL78475.1"/>
    <property type="molecule type" value="Genomic_DNA"/>
</dbReference>
<organism evidence="2 3">
    <name type="scientific">Stackebrandtia endophytica</name>
    <dbReference type="NCBI Taxonomy" id="1496996"/>
    <lineage>
        <taxon>Bacteria</taxon>
        <taxon>Bacillati</taxon>
        <taxon>Actinomycetota</taxon>
        <taxon>Actinomycetes</taxon>
        <taxon>Glycomycetales</taxon>
        <taxon>Glycomycetaceae</taxon>
        <taxon>Stackebrandtia</taxon>
    </lineage>
</organism>
<comment type="caution">
    <text evidence="2">The sequence shown here is derived from an EMBL/GenBank/DDBJ whole genome shotgun (WGS) entry which is preliminary data.</text>
</comment>
<sequence length="49" mass="5059">MTVLRRGLSEPLLPMLLLSVGAVAAAWYSPILTWAVVGGLAGYTLSGSV</sequence>
<keyword evidence="1" id="KW-0472">Membrane</keyword>
<dbReference type="InParanoid" id="A0A543B0V8"/>
<protein>
    <submittedName>
        <fullName evidence="2">Uncharacterized protein</fullName>
    </submittedName>
</protein>
<dbReference type="AlphaFoldDB" id="A0A543B0V8"/>
<keyword evidence="1" id="KW-1133">Transmembrane helix</keyword>